<dbReference type="InterPro" id="IPR029016">
    <property type="entry name" value="GAF-like_dom_sf"/>
</dbReference>
<dbReference type="PANTHER" id="PTHR43102:SF2">
    <property type="entry name" value="GAF DOMAIN-CONTAINING PROTEIN"/>
    <property type="match status" value="1"/>
</dbReference>
<comment type="caution">
    <text evidence="2">The sequence shown here is derived from an EMBL/GenBank/DDBJ whole genome shotgun (WGS) entry which is preliminary data.</text>
</comment>
<evidence type="ECO:0000259" key="1">
    <source>
        <dbReference type="Pfam" id="PF01590"/>
    </source>
</evidence>
<evidence type="ECO:0000313" key="3">
    <source>
        <dbReference type="Proteomes" id="UP000550501"/>
    </source>
</evidence>
<name>A0A839Q5T1_MYCIR</name>
<protein>
    <submittedName>
        <fullName evidence="2">GAF domain-containing protein</fullName>
    </submittedName>
</protein>
<evidence type="ECO:0000313" key="2">
    <source>
        <dbReference type="EMBL" id="MBB2991289.1"/>
    </source>
</evidence>
<dbReference type="Gene3D" id="3.30.450.40">
    <property type="match status" value="1"/>
</dbReference>
<dbReference type="Proteomes" id="UP000550501">
    <property type="component" value="Unassembled WGS sequence"/>
</dbReference>
<sequence>MGAVDAVPRSRRQSLDLFCQYVVANGAPIVVADARRDPLFASQASVRQGRITSYLGVPLTDHWGHAVGALFVYDPGPRMWGSGHVQILGDLAEVASTRIFESTYEPHR</sequence>
<gene>
    <name evidence="2" type="ORF">FHR72_002773</name>
</gene>
<dbReference type="SUPFAM" id="SSF55781">
    <property type="entry name" value="GAF domain-like"/>
    <property type="match status" value="1"/>
</dbReference>
<keyword evidence="3" id="KW-1185">Reference proteome</keyword>
<proteinExistence type="predicted"/>
<accession>A0A839Q5T1</accession>
<dbReference type="EMBL" id="JACHVU010000005">
    <property type="protein sequence ID" value="MBB2991289.1"/>
    <property type="molecule type" value="Genomic_DNA"/>
</dbReference>
<dbReference type="InterPro" id="IPR003018">
    <property type="entry name" value="GAF"/>
</dbReference>
<feature type="domain" description="GAF" evidence="1">
    <location>
        <begin position="14"/>
        <end position="99"/>
    </location>
</feature>
<organism evidence="2 3">
    <name type="scientific">Mycolicibacterium iranicum</name>
    <name type="common">Mycobacterium iranicum</name>
    <dbReference type="NCBI Taxonomy" id="912594"/>
    <lineage>
        <taxon>Bacteria</taxon>
        <taxon>Bacillati</taxon>
        <taxon>Actinomycetota</taxon>
        <taxon>Actinomycetes</taxon>
        <taxon>Mycobacteriales</taxon>
        <taxon>Mycobacteriaceae</taxon>
        <taxon>Mycolicibacterium</taxon>
    </lineage>
</organism>
<dbReference type="Pfam" id="PF01590">
    <property type="entry name" value="GAF"/>
    <property type="match status" value="1"/>
</dbReference>
<reference evidence="2 3" key="1">
    <citation type="submission" date="2020-08" db="EMBL/GenBank/DDBJ databases">
        <title>The Agave Microbiome: Exploring the role of microbial communities in plant adaptations to desert environments.</title>
        <authorList>
            <person name="Partida-Martinez L.P."/>
        </authorList>
    </citation>
    <scope>NUCLEOTIDE SEQUENCE [LARGE SCALE GENOMIC DNA]</scope>
    <source>
        <strain evidence="2 3">AT2.18</strain>
    </source>
</reference>
<dbReference type="PANTHER" id="PTHR43102">
    <property type="entry name" value="SLR1143 PROTEIN"/>
    <property type="match status" value="1"/>
</dbReference>
<dbReference type="AlphaFoldDB" id="A0A839Q5T1"/>